<organism evidence="2 3">
    <name type="scientific">Desulfoglaeba alkanexedens ALDC</name>
    <dbReference type="NCBI Taxonomy" id="980445"/>
    <lineage>
        <taxon>Bacteria</taxon>
        <taxon>Pseudomonadati</taxon>
        <taxon>Thermodesulfobacteriota</taxon>
        <taxon>Syntrophobacteria</taxon>
        <taxon>Syntrophobacterales</taxon>
        <taxon>Syntrophobacteraceae</taxon>
        <taxon>Desulfoglaeba</taxon>
    </lineage>
</organism>
<keyword evidence="2" id="KW-0808">Transferase</keyword>
<keyword evidence="3" id="KW-1185">Reference proteome</keyword>
<dbReference type="OrthoDB" id="503443at2"/>
<dbReference type="EMBL" id="CP040098">
    <property type="protein sequence ID" value="QCQ21149.1"/>
    <property type="molecule type" value="Genomic_DNA"/>
</dbReference>
<dbReference type="AlphaFoldDB" id="A0A4P8L0A4"/>
<dbReference type="RefSeq" id="WP_137423118.1">
    <property type="nucleotide sequence ID" value="NZ_CP040098.1"/>
</dbReference>
<dbReference type="PANTHER" id="PTHR21015:SF28">
    <property type="entry name" value="SLL1722 PROTEIN"/>
    <property type="match status" value="1"/>
</dbReference>
<dbReference type="Proteomes" id="UP000298602">
    <property type="component" value="Chromosome"/>
</dbReference>
<name>A0A4P8L0A4_9BACT</name>
<reference evidence="2 3" key="1">
    <citation type="submission" date="2019-05" db="EMBL/GenBank/DDBJ databases">
        <title>The Complete Genome Sequence of the n-alkane-degrading Desulfoglaeba alkanexedens ALDC reveals multiple alkylsuccinate synthase gene clusters.</title>
        <authorList>
            <person name="Callaghan A.V."/>
            <person name="Davidova I.A."/>
            <person name="Duncan K.E."/>
            <person name="Morris B."/>
            <person name="McInerney M.J."/>
        </authorList>
    </citation>
    <scope>NUCLEOTIDE SEQUENCE [LARGE SCALE GENOMIC DNA]</scope>
    <source>
        <strain evidence="2 3">ALDC</strain>
    </source>
</reference>
<feature type="domain" description="Glycosyl transferase family 28 C-terminal" evidence="1">
    <location>
        <begin position="262"/>
        <end position="352"/>
    </location>
</feature>
<dbReference type="Pfam" id="PF04101">
    <property type="entry name" value="Glyco_tran_28_C"/>
    <property type="match status" value="1"/>
</dbReference>
<evidence type="ECO:0000313" key="3">
    <source>
        <dbReference type="Proteomes" id="UP000298602"/>
    </source>
</evidence>
<dbReference type="Gene3D" id="3.40.50.2000">
    <property type="entry name" value="Glycogen Phosphorylase B"/>
    <property type="match status" value="1"/>
</dbReference>
<sequence length="377" mass="42237">MRILYYCQHVLGIGHFFRSMEIARALSHHSVLFVEGGDPLPGFRAPGHVERAFLPPLRMDPEFRRMETSGSELEAVQEKRKRKLLELYNDFRPALILIELFPFGRKKFRFELLPLLQAARSGNRSARVACSLRDILVEKENPEAYEQRVLDILNRYFDLLLVHSDPAVISLDETFSRTGAIAVPLVYTGFVVRRLTAPPPVRVPKQIVCSSGGGRVGAELLLATIRAVERINDPAVRLRVFMGPFMDPGDRRSLEEAASRDARTTLHPFSMDFLEELCRADISVSMAGYNTCMDVLASGVKALVHPFPQNREQGLRARRLADHGLLEVLPATEPSILEERLRNLLDPNAARSAPPSGIDLDGAQKSARAVEKLLARD</sequence>
<proteinExistence type="predicted"/>
<dbReference type="PANTHER" id="PTHR21015">
    <property type="entry name" value="UDP-N-ACETYLGLUCOSAMINE--N-ACETYLMURAMYL-(PENTAPEPTIDE) PYROPHOSPHORYL-UNDECAPRENOL N-ACETYLGLUCOSAMINE TRANSFERASE 1"/>
    <property type="match status" value="1"/>
</dbReference>
<evidence type="ECO:0000259" key="1">
    <source>
        <dbReference type="Pfam" id="PF04101"/>
    </source>
</evidence>
<dbReference type="GO" id="GO:0016758">
    <property type="term" value="F:hexosyltransferase activity"/>
    <property type="evidence" value="ECO:0007669"/>
    <property type="project" value="InterPro"/>
</dbReference>
<dbReference type="SUPFAM" id="SSF53756">
    <property type="entry name" value="UDP-Glycosyltransferase/glycogen phosphorylase"/>
    <property type="match status" value="1"/>
</dbReference>
<accession>A0A4P8L0A4</accession>
<protein>
    <submittedName>
        <fullName evidence="2">Glycosyl transferase</fullName>
    </submittedName>
</protein>
<evidence type="ECO:0000313" key="2">
    <source>
        <dbReference type="EMBL" id="QCQ21149.1"/>
    </source>
</evidence>
<dbReference type="KEGG" id="dax:FDQ92_02425"/>
<reference evidence="2 3" key="2">
    <citation type="submission" date="2019-05" db="EMBL/GenBank/DDBJ databases">
        <authorList>
            <person name="Suflita J.M."/>
            <person name="Marks C.R."/>
        </authorList>
    </citation>
    <scope>NUCLEOTIDE SEQUENCE [LARGE SCALE GENOMIC DNA]</scope>
    <source>
        <strain evidence="2 3">ALDC</strain>
    </source>
</reference>
<dbReference type="InterPro" id="IPR007235">
    <property type="entry name" value="Glyco_trans_28_C"/>
</dbReference>
<gene>
    <name evidence="2" type="ORF">FDQ92_02425</name>
</gene>